<keyword evidence="3 5" id="KW-1133">Transmembrane helix</keyword>
<keyword evidence="2 5" id="KW-0812">Transmembrane</keyword>
<feature type="transmembrane region" description="Helical" evidence="5">
    <location>
        <begin position="372"/>
        <end position="394"/>
    </location>
</feature>
<dbReference type="PANTHER" id="PTHR11662">
    <property type="entry name" value="SOLUTE CARRIER FAMILY 17"/>
    <property type="match status" value="1"/>
</dbReference>
<dbReference type="Pfam" id="PF07690">
    <property type="entry name" value="MFS_1"/>
    <property type="match status" value="1"/>
</dbReference>
<dbReference type="EMBL" id="AP024484">
    <property type="protein sequence ID" value="BCS85808.1"/>
    <property type="molecule type" value="Genomic_DNA"/>
</dbReference>
<evidence type="ECO:0000313" key="7">
    <source>
        <dbReference type="EMBL" id="BCS85808.1"/>
    </source>
</evidence>
<proteinExistence type="predicted"/>
<name>A0ABM7NZ63_9BACT</name>
<feature type="transmembrane region" description="Helical" evidence="5">
    <location>
        <begin position="446"/>
        <end position="465"/>
    </location>
</feature>
<feature type="transmembrane region" description="Helical" evidence="5">
    <location>
        <begin position="192"/>
        <end position="213"/>
    </location>
</feature>
<evidence type="ECO:0000256" key="5">
    <source>
        <dbReference type="SAM" id="Phobius"/>
    </source>
</evidence>
<organism evidence="7 8">
    <name type="scientific">Prevotella herbatica</name>
    <dbReference type="NCBI Taxonomy" id="2801997"/>
    <lineage>
        <taxon>Bacteria</taxon>
        <taxon>Pseudomonadati</taxon>
        <taxon>Bacteroidota</taxon>
        <taxon>Bacteroidia</taxon>
        <taxon>Bacteroidales</taxon>
        <taxon>Prevotellaceae</taxon>
        <taxon>Prevotella</taxon>
    </lineage>
</organism>
<feature type="domain" description="Major facilitator superfamily (MFS) profile" evidence="6">
    <location>
        <begin position="20"/>
        <end position="473"/>
    </location>
</feature>
<feature type="transmembrane region" description="Helical" evidence="5">
    <location>
        <begin position="266"/>
        <end position="285"/>
    </location>
</feature>
<feature type="transmembrane region" description="Helical" evidence="5">
    <location>
        <begin position="406"/>
        <end position="426"/>
    </location>
</feature>
<dbReference type="PROSITE" id="PS50850">
    <property type="entry name" value="MFS"/>
    <property type="match status" value="1"/>
</dbReference>
<dbReference type="PANTHER" id="PTHR11662:SF285">
    <property type="entry name" value="HEXURONATE TRANSPORTER"/>
    <property type="match status" value="1"/>
</dbReference>
<dbReference type="CDD" id="cd17319">
    <property type="entry name" value="MFS_ExuT_GudP_like"/>
    <property type="match status" value="1"/>
</dbReference>
<evidence type="ECO:0000259" key="6">
    <source>
        <dbReference type="PROSITE" id="PS50850"/>
    </source>
</evidence>
<comment type="subcellular location">
    <subcellularLocation>
        <location evidence="1">Membrane</location>
        <topology evidence="1">Multi-pass membrane protein</topology>
    </subcellularLocation>
</comment>
<feature type="transmembrane region" description="Helical" evidence="5">
    <location>
        <begin position="58"/>
        <end position="80"/>
    </location>
</feature>
<reference evidence="7 8" key="1">
    <citation type="journal article" date="2022" name="Int. J. Syst. Evol. Microbiol.">
        <title>Prevotella herbatica sp. nov., a plant polysaccharide-decomposing anaerobic bacterium isolated from a methanogenic reactor.</title>
        <authorList>
            <person name="Uek A."/>
            <person name="Tonouchi A."/>
            <person name="Kaku N."/>
            <person name="Ueki K."/>
        </authorList>
    </citation>
    <scope>NUCLEOTIDE SEQUENCE [LARGE SCALE GENOMIC DNA]</scope>
    <source>
        <strain evidence="7 8">WR041</strain>
    </source>
</reference>
<feature type="transmembrane region" description="Helical" evidence="5">
    <location>
        <begin position="305"/>
        <end position="327"/>
    </location>
</feature>
<sequence>MSNLNSGSDGNAMTKYRWTIAGLLLFSTTVNYMDRNVIGYLKDYFCDPNGFGWTSTDYSILTSVFTAFYAGFTLIVGFIIDKIGTRLGLAASLILWSIAGFFSAAAGKSLGAQLAARGLFGAGESGNFPASIKTVAEWFPKKERALATGIFNSGSNVGAMICALAIPPILAAWNPSINGHHLFMGLFHGWQMAFIITSLIGFIWLIFWFKLYASPADMLKKGKINQAEFDYINSDEEFVKPVVESEHNTPAKKIPWYKMLCYRQTWSFVLGKFMTDGIWWFLLFWLPTYIKQQFCSDMTPDDTKYTVMISTFVVFGIAIIGSVYGGALPMSFINRGWKTYKARMTSLLIIAFFPLLLIFTQTVAKFNGMNGLIAAVAVISIAGAAHQAFSANLFTTVSDMFPKKAVGSVTGIGAAAGGLGGVFVQITAGRLEDYYRVANNGDVSTAYAIMFGVCAFAYLIAWLLMKVLVPKYKPIAA</sequence>
<evidence type="ECO:0000256" key="3">
    <source>
        <dbReference type="ARBA" id="ARBA00022989"/>
    </source>
</evidence>
<evidence type="ECO:0000256" key="4">
    <source>
        <dbReference type="ARBA" id="ARBA00023136"/>
    </source>
</evidence>
<dbReference type="RefSeq" id="WP_207153430.1">
    <property type="nucleotide sequence ID" value="NZ_AP024484.1"/>
</dbReference>
<dbReference type="InterPro" id="IPR036259">
    <property type="entry name" value="MFS_trans_sf"/>
</dbReference>
<keyword evidence="4 5" id="KW-0472">Membrane</keyword>
<dbReference type="Proteomes" id="UP001319045">
    <property type="component" value="Chromosome"/>
</dbReference>
<dbReference type="SUPFAM" id="SSF103473">
    <property type="entry name" value="MFS general substrate transporter"/>
    <property type="match status" value="1"/>
</dbReference>
<accession>A0ABM7NZ63</accession>
<dbReference type="InterPro" id="IPR011701">
    <property type="entry name" value="MFS"/>
</dbReference>
<dbReference type="InterPro" id="IPR050382">
    <property type="entry name" value="MFS_Na/Anion_cotransporter"/>
</dbReference>
<evidence type="ECO:0000256" key="2">
    <source>
        <dbReference type="ARBA" id="ARBA00022692"/>
    </source>
</evidence>
<keyword evidence="8" id="KW-1185">Reference proteome</keyword>
<protein>
    <submittedName>
        <fullName evidence="7">Hexuronate transporter</fullName>
    </submittedName>
</protein>
<feature type="transmembrane region" description="Helical" evidence="5">
    <location>
        <begin position="347"/>
        <end position="366"/>
    </location>
</feature>
<gene>
    <name evidence="7" type="ORF">prwr041_17010</name>
</gene>
<dbReference type="InterPro" id="IPR020846">
    <property type="entry name" value="MFS_dom"/>
</dbReference>
<dbReference type="Gene3D" id="1.20.1250.20">
    <property type="entry name" value="MFS general substrate transporter like domains"/>
    <property type="match status" value="2"/>
</dbReference>
<evidence type="ECO:0000313" key="8">
    <source>
        <dbReference type="Proteomes" id="UP001319045"/>
    </source>
</evidence>
<evidence type="ECO:0000256" key="1">
    <source>
        <dbReference type="ARBA" id="ARBA00004141"/>
    </source>
</evidence>